<sequence>MADPQWSSGGTYMHGVSPLQLAFVPTKDDDAPLSDPPLEYAGASDFEEEGHTPSPTSSDSNMTLALASDNEAIRNALQDIVSDPKYRVQELSKEQCEALSITSRELGYTCPFLQGTGPCQKNERRVDRFKFHLHDHMGMKPYACPNPGSPVPCLRTFHSKTALDRHVESKIPVTCECGLKLLKKNMARHRRKCNGIPS</sequence>
<name>A0A0C3BBM4_SERVB</name>
<keyword evidence="3" id="KW-1185">Reference proteome</keyword>
<evidence type="ECO:0008006" key="4">
    <source>
        <dbReference type="Google" id="ProtNLM"/>
    </source>
</evidence>
<reference evidence="3" key="2">
    <citation type="submission" date="2015-01" db="EMBL/GenBank/DDBJ databases">
        <title>Evolutionary Origins and Diversification of the Mycorrhizal Mutualists.</title>
        <authorList>
            <consortium name="DOE Joint Genome Institute"/>
            <consortium name="Mycorrhizal Genomics Consortium"/>
            <person name="Kohler A."/>
            <person name="Kuo A."/>
            <person name="Nagy L.G."/>
            <person name="Floudas D."/>
            <person name="Copeland A."/>
            <person name="Barry K.W."/>
            <person name="Cichocki N."/>
            <person name="Veneault-Fourrey C."/>
            <person name="LaButti K."/>
            <person name="Lindquist E.A."/>
            <person name="Lipzen A."/>
            <person name="Lundell T."/>
            <person name="Morin E."/>
            <person name="Murat C."/>
            <person name="Riley R."/>
            <person name="Ohm R."/>
            <person name="Sun H."/>
            <person name="Tunlid A."/>
            <person name="Henrissat B."/>
            <person name="Grigoriev I.V."/>
            <person name="Hibbett D.S."/>
            <person name="Martin F."/>
        </authorList>
    </citation>
    <scope>NUCLEOTIDE SEQUENCE [LARGE SCALE GENOMIC DNA]</scope>
    <source>
        <strain evidence="3">MAFF 305830</strain>
    </source>
</reference>
<reference evidence="2 3" key="1">
    <citation type="submission" date="2014-04" db="EMBL/GenBank/DDBJ databases">
        <authorList>
            <consortium name="DOE Joint Genome Institute"/>
            <person name="Kuo A."/>
            <person name="Zuccaro A."/>
            <person name="Kohler A."/>
            <person name="Nagy L.G."/>
            <person name="Floudas D."/>
            <person name="Copeland A."/>
            <person name="Barry K.W."/>
            <person name="Cichocki N."/>
            <person name="Veneault-Fourrey C."/>
            <person name="LaButti K."/>
            <person name="Lindquist E.A."/>
            <person name="Lipzen A."/>
            <person name="Lundell T."/>
            <person name="Morin E."/>
            <person name="Murat C."/>
            <person name="Sun H."/>
            <person name="Tunlid A."/>
            <person name="Henrissat B."/>
            <person name="Grigoriev I.V."/>
            <person name="Hibbett D.S."/>
            <person name="Martin F."/>
            <person name="Nordberg H.P."/>
            <person name="Cantor M.N."/>
            <person name="Hua S.X."/>
        </authorList>
    </citation>
    <scope>NUCLEOTIDE SEQUENCE [LARGE SCALE GENOMIC DNA]</scope>
    <source>
        <strain evidence="2 3">MAFF 305830</strain>
    </source>
</reference>
<feature type="region of interest" description="Disordered" evidence="1">
    <location>
        <begin position="23"/>
        <end position="62"/>
    </location>
</feature>
<organism evidence="2 3">
    <name type="scientific">Serendipita vermifera MAFF 305830</name>
    <dbReference type="NCBI Taxonomy" id="933852"/>
    <lineage>
        <taxon>Eukaryota</taxon>
        <taxon>Fungi</taxon>
        <taxon>Dikarya</taxon>
        <taxon>Basidiomycota</taxon>
        <taxon>Agaricomycotina</taxon>
        <taxon>Agaricomycetes</taxon>
        <taxon>Sebacinales</taxon>
        <taxon>Serendipitaceae</taxon>
        <taxon>Serendipita</taxon>
    </lineage>
</organism>
<dbReference type="Proteomes" id="UP000054097">
    <property type="component" value="Unassembled WGS sequence"/>
</dbReference>
<dbReference type="HOGENOM" id="CLU_1378884_0_0_1"/>
<proteinExistence type="predicted"/>
<gene>
    <name evidence="2" type="ORF">M408DRAFT_22856</name>
</gene>
<feature type="compositionally biased region" description="Polar residues" evidence="1">
    <location>
        <begin position="53"/>
        <end position="62"/>
    </location>
</feature>
<dbReference type="Gene3D" id="3.30.160.60">
    <property type="entry name" value="Classic Zinc Finger"/>
    <property type="match status" value="1"/>
</dbReference>
<dbReference type="EMBL" id="KN824288">
    <property type="protein sequence ID" value="KIM29509.1"/>
    <property type="molecule type" value="Genomic_DNA"/>
</dbReference>
<dbReference type="AlphaFoldDB" id="A0A0C3BBM4"/>
<accession>A0A0C3BBM4</accession>
<evidence type="ECO:0000256" key="1">
    <source>
        <dbReference type="SAM" id="MobiDB-lite"/>
    </source>
</evidence>
<evidence type="ECO:0000313" key="2">
    <source>
        <dbReference type="EMBL" id="KIM29509.1"/>
    </source>
</evidence>
<evidence type="ECO:0000313" key="3">
    <source>
        <dbReference type="Proteomes" id="UP000054097"/>
    </source>
</evidence>
<protein>
    <recommendedName>
        <fullName evidence="4">C2H2-type domain-containing protein</fullName>
    </recommendedName>
</protein>